<dbReference type="InterPro" id="IPR007094">
    <property type="entry name" value="RNA-dir_pol_PSvirus"/>
</dbReference>
<dbReference type="KEGG" id="vg:11459326"/>
<dbReference type="Proteomes" id="UP000029756">
    <property type="component" value="Segment"/>
</dbReference>
<dbReference type="RefSeq" id="YP_004935919.1">
    <property type="nucleotide sequence ID" value="NC_016436.1"/>
</dbReference>
<dbReference type="GO" id="GO:0003968">
    <property type="term" value="F:RNA-directed RNA polymerase activity"/>
    <property type="evidence" value="ECO:0007669"/>
    <property type="project" value="UniProtKB-KW"/>
</dbReference>
<dbReference type="InterPro" id="IPR001788">
    <property type="entry name" value="RNA-dep_RNA_pol_alsuvir"/>
</dbReference>
<keyword evidence="2" id="KW-0808">Transferase</keyword>
<sequence>DIYELCCDRVNFPTISSRPSLSNVYSVNEYMNLVFPTQSAYDFIHRTLSFEQTDFDIPVLDNAKVSMSSSKDYVGKTYKLPLLCGKGERARPNTWRQVLISLSHRNFAAPQINEEHDQEFTSSVLFESLMNCMKLEKISECFDVVEPCLNKIDMWLTTRDSRRFKGILNNLSYDVWVEQVTNLKLMVKGDMKPKLDESHYDKYAPPSNIVYYQQMINMFFSPVFLEIMGRIKYCLKDNIVLYGGMNLSELGSVIKSKLTDPLPSYNYTELDFSKFDKSQGSIIKMYEEMVYKFFKFSPNTYDNFKLSEYFCQASSNCGVKVDLFSSRRTGSPNTWLSNTLCTLAILSATYQLEDYDLILVSGDDSLLVSKNPVLNKAYEINKNFGMECKFMEHPCPYFCSKFLVEVDDNCVIMPDLVKVFERWSNPIPTDMMENDGVLKERFTSYKDLLQGYFNDNISFHLDILLSKRYFHPEGASYAAFCFIHVVLSNFRNFKEIFDTSSEVII</sequence>
<evidence type="ECO:0000256" key="2">
    <source>
        <dbReference type="ARBA" id="ARBA00022679"/>
    </source>
</evidence>
<feature type="domain" description="RdRp catalytic" evidence="5">
    <location>
        <begin position="265"/>
        <end position="377"/>
    </location>
</feature>
<evidence type="ECO:0000313" key="7">
    <source>
        <dbReference type="Proteomes" id="UP000029756"/>
    </source>
</evidence>
<dbReference type="GO" id="GO:0003723">
    <property type="term" value="F:RNA binding"/>
    <property type="evidence" value="ECO:0007669"/>
    <property type="project" value="InterPro"/>
</dbReference>
<dbReference type="CDD" id="cd23253">
    <property type="entry name" value="Closteroviridae_RdRp"/>
    <property type="match status" value="1"/>
</dbReference>
<keyword evidence="4" id="KW-0693">Viral RNA replication</keyword>
<evidence type="ECO:0000256" key="1">
    <source>
        <dbReference type="ARBA" id="ARBA00022484"/>
    </source>
</evidence>
<dbReference type="GO" id="GO:0039694">
    <property type="term" value="P:viral RNA genome replication"/>
    <property type="evidence" value="ECO:0007669"/>
    <property type="project" value="InterPro"/>
</dbReference>
<evidence type="ECO:0000313" key="6">
    <source>
        <dbReference type="EMBL" id="CCD33051.1"/>
    </source>
</evidence>
<dbReference type="GO" id="GO:0006351">
    <property type="term" value="P:DNA-templated transcription"/>
    <property type="evidence" value="ECO:0007669"/>
    <property type="project" value="InterPro"/>
</dbReference>
<feature type="non-terminal residue" evidence="6">
    <location>
        <position position="1"/>
    </location>
</feature>
<keyword evidence="1" id="KW-0696">RNA-directed RNA polymerase</keyword>
<evidence type="ECO:0000256" key="3">
    <source>
        <dbReference type="ARBA" id="ARBA00022695"/>
    </source>
</evidence>
<evidence type="ECO:0000259" key="5">
    <source>
        <dbReference type="PROSITE" id="PS50507"/>
    </source>
</evidence>
<evidence type="ECO:0000256" key="4">
    <source>
        <dbReference type="ARBA" id="ARBA00022953"/>
    </source>
</evidence>
<dbReference type="SUPFAM" id="SSF56672">
    <property type="entry name" value="DNA/RNA polymerases"/>
    <property type="match status" value="1"/>
</dbReference>
<protein>
    <submittedName>
        <fullName evidence="6">RNA dependent RNA polymerase</fullName>
    </submittedName>
</protein>
<dbReference type="PROSITE" id="PS50507">
    <property type="entry name" value="RDRP_SSRNA_POS"/>
    <property type="match status" value="1"/>
</dbReference>
<dbReference type="InterPro" id="IPR043502">
    <property type="entry name" value="DNA/RNA_pol_sf"/>
</dbReference>
<reference evidence="7" key="1">
    <citation type="journal article" date="2012" name="Arch. Virol.">
        <title>Molecular characterization and taxonomy of grapevine leafroll-associated virus 7.</title>
        <authorList>
            <person name="Jelkmann W."/>
            <person name="Mikona C."/>
            <person name="Turturo C."/>
            <person name="Navarro B."/>
            <person name="Rott M.E."/>
            <person name="Menzel W."/>
            <person name="Saldarelli P."/>
            <person name="Minafra A."/>
            <person name="Martelli G.P."/>
        </authorList>
    </citation>
    <scope>NUCLEOTIDE SEQUENCE [LARGE SCALE GENOMIC DNA]</scope>
    <source>
        <strain evidence="7">Isolate Grapevine/Albania/AA42/-</strain>
    </source>
</reference>
<accession>G3CCC3</accession>
<keyword evidence="7" id="KW-1185">Reference proteome</keyword>
<dbReference type="GeneID" id="11459326"/>
<dbReference type="Pfam" id="PF00978">
    <property type="entry name" value="RdRP_2"/>
    <property type="match status" value="1"/>
</dbReference>
<dbReference type="InterPro" id="IPR047308">
    <property type="entry name" value="Closteroviridae_RdRp"/>
</dbReference>
<keyword evidence="3" id="KW-0548">Nucleotidyltransferase</keyword>
<gene>
    <name evidence="6" type="primary">RdRp</name>
</gene>
<dbReference type="EMBL" id="HE588185">
    <property type="protein sequence ID" value="CCD33051.1"/>
    <property type="molecule type" value="Genomic_RNA"/>
</dbReference>
<proteinExistence type="predicted"/>
<organism evidence="6 7">
    <name type="scientific">Grapevine leafroll-associated virus 7</name>
    <dbReference type="NCBI Taxonomy" id="217615"/>
    <lineage>
        <taxon>Viruses</taxon>
        <taxon>Riboviria</taxon>
        <taxon>Orthornavirae</taxon>
        <taxon>Kitrinoviricota</taxon>
        <taxon>Alsuviricetes</taxon>
        <taxon>Martellivirales</taxon>
        <taxon>Closteroviridae</taxon>
        <taxon>Velarivirus</taxon>
        <taxon>Velarivirus septemvitis</taxon>
    </lineage>
</organism>
<name>G3CCC3_9CLOS</name>